<dbReference type="Proteomes" id="UP000801492">
    <property type="component" value="Unassembled WGS sequence"/>
</dbReference>
<gene>
    <name evidence="1" type="ORF">ILUMI_21944</name>
</gene>
<organism evidence="1 2">
    <name type="scientific">Ignelater luminosus</name>
    <name type="common">Cucubano</name>
    <name type="synonym">Pyrophorus luminosus</name>
    <dbReference type="NCBI Taxonomy" id="2038154"/>
    <lineage>
        <taxon>Eukaryota</taxon>
        <taxon>Metazoa</taxon>
        <taxon>Ecdysozoa</taxon>
        <taxon>Arthropoda</taxon>
        <taxon>Hexapoda</taxon>
        <taxon>Insecta</taxon>
        <taxon>Pterygota</taxon>
        <taxon>Neoptera</taxon>
        <taxon>Endopterygota</taxon>
        <taxon>Coleoptera</taxon>
        <taxon>Polyphaga</taxon>
        <taxon>Elateriformia</taxon>
        <taxon>Elateroidea</taxon>
        <taxon>Elateridae</taxon>
        <taxon>Agrypninae</taxon>
        <taxon>Pyrophorini</taxon>
        <taxon>Ignelater</taxon>
    </lineage>
</organism>
<evidence type="ECO:0000313" key="2">
    <source>
        <dbReference type="Proteomes" id="UP000801492"/>
    </source>
</evidence>
<reference evidence="1" key="1">
    <citation type="submission" date="2019-08" db="EMBL/GenBank/DDBJ databases">
        <title>The genome of the North American firefly Photinus pyralis.</title>
        <authorList>
            <consortium name="Photinus pyralis genome working group"/>
            <person name="Fallon T.R."/>
            <person name="Sander Lower S.E."/>
            <person name="Weng J.-K."/>
        </authorList>
    </citation>
    <scope>NUCLEOTIDE SEQUENCE</scope>
    <source>
        <strain evidence="1">TRF0915ILg1</strain>
        <tissue evidence="1">Whole body</tissue>
    </source>
</reference>
<keyword evidence="2" id="KW-1185">Reference proteome</keyword>
<dbReference type="OrthoDB" id="6778796at2759"/>
<dbReference type="EMBL" id="VTPC01090212">
    <property type="protein sequence ID" value="KAF2884228.1"/>
    <property type="molecule type" value="Genomic_DNA"/>
</dbReference>
<proteinExistence type="predicted"/>
<name>A0A8K0CBH9_IGNLU</name>
<accession>A0A8K0CBH9</accession>
<protein>
    <submittedName>
        <fullName evidence="1">Uncharacterized protein</fullName>
    </submittedName>
</protein>
<sequence length="88" mass="9569">MPNTYIRKLNAKPRGLWTLNDLQSAINVVRSGMMGVNEAIAQNRTPEKSSSVPDIRLGNALDLVSPVPVITLAAKSTRRQIADVLSLD</sequence>
<dbReference type="AlphaFoldDB" id="A0A8K0CBH9"/>
<comment type="caution">
    <text evidence="1">The sequence shown here is derived from an EMBL/GenBank/DDBJ whole genome shotgun (WGS) entry which is preliminary data.</text>
</comment>
<evidence type="ECO:0000313" key="1">
    <source>
        <dbReference type="EMBL" id="KAF2884228.1"/>
    </source>
</evidence>